<evidence type="ECO:0000313" key="3">
    <source>
        <dbReference type="Proteomes" id="UP000199608"/>
    </source>
</evidence>
<dbReference type="InterPro" id="IPR036812">
    <property type="entry name" value="NAD(P)_OxRdtase_dom_sf"/>
</dbReference>
<organism evidence="2 3">
    <name type="scientific">Desulfobacula phenolica</name>
    <dbReference type="NCBI Taxonomy" id="90732"/>
    <lineage>
        <taxon>Bacteria</taxon>
        <taxon>Pseudomonadati</taxon>
        <taxon>Thermodesulfobacteriota</taxon>
        <taxon>Desulfobacteria</taxon>
        <taxon>Desulfobacterales</taxon>
        <taxon>Desulfobacteraceae</taxon>
        <taxon>Desulfobacula</taxon>
    </lineage>
</organism>
<dbReference type="Gene3D" id="3.20.20.100">
    <property type="entry name" value="NADP-dependent oxidoreductase domain"/>
    <property type="match status" value="1"/>
</dbReference>
<proteinExistence type="predicted"/>
<sequence>MTNGPENKIKFAKSKFFQNSDKKLTLVGLGGEGILRTTGQKDQAQAVIKEAYEQGITYFDSARVYMDSEIYYGI</sequence>
<name>A0A1H2DQ33_9BACT</name>
<dbReference type="EMBL" id="FNLL01000001">
    <property type="protein sequence ID" value="SDT84894.1"/>
    <property type="molecule type" value="Genomic_DNA"/>
</dbReference>
<accession>A0A1H2DQ33</accession>
<evidence type="ECO:0000259" key="1">
    <source>
        <dbReference type="Pfam" id="PF00248"/>
    </source>
</evidence>
<dbReference type="RefSeq" id="WP_139168966.1">
    <property type="nucleotide sequence ID" value="NZ_FNLL01000001.1"/>
</dbReference>
<dbReference type="AlphaFoldDB" id="A0A1H2DQ33"/>
<dbReference type="SUPFAM" id="SSF51430">
    <property type="entry name" value="NAD(P)-linked oxidoreductase"/>
    <property type="match status" value="1"/>
</dbReference>
<feature type="domain" description="NADP-dependent oxidoreductase" evidence="1">
    <location>
        <begin position="30"/>
        <end position="73"/>
    </location>
</feature>
<gene>
    <name evidence="2" type="ORF">SAMN04487931_101425</name>
</gene>
<dbReference type="InterPro" id="IPR023210">
    <property type="entry name" value="NADP_OxRdtase_dom"/>
</dbReference>
<dbReference type="Pfam" id="PF00248">
    <property type="entry name" value="Aldo_ket_red"/>
    <property type="match status" value="1"/>
</dbReference>
<dbReference type="Proteomes" id="UP000199608">
    <property type="component" value="Unassembled WGS sequence"/>
</dbReference>
<reference evidence="3" key="1">
    <citation type="submission" date="2016-10" db="EMBL/GenBank/DDBJ databases">
        <authorList>
            <person name="Varghese N."/>
            <person name="Submissions S."/>
        </authorList>
    </citation>
    <scope>NUCLEOTIDE SEQUENCE [LARGE SCALE GENOMIC DNA]</scope>
    <source>
        <strain evidence="3">DSM 3384</strain>
    </source>
</reference>
<protein>
    <submittedName>
        <fullName evidence="2">Aldo/keto reductase family protein</fullName>
    </submittedName>
</protein>
<evidence type="ECO:0000313" key="2">
    <source>
        <dbReference type="EMBL" id="SDT84894.1"/>
    </source>
</evidence>
<keyword evidence="3" id="KW-1185">Reference proteome</keyword>